<evidence type="ECO:0000256" key="7">
    <source>
        <dbReference type="ARBA" id="ARBA00023065"/>
    </source>
</evidence>
<comment type="subcellular location">
    <subcellularLocation>
        <location evidence="1">Cell outer membrane</location>
        <topology evidence="1">Multi-pass membrane protein</topology>
    </subcellularLocation>
</comment>
<feature type="signal peptide" evidence="11">
    <location>
        <begin position="1"/>
        <end position="20"/>
    </location>
</feature>
<evidence type="ECO:0000256" key="6">
    <source>
        <dbReference type="ARBA" id="ARBA00022729"/>
    </source>
</evidence>
<reference evidence="13 14" key="1">
    <citation type="submission" date="2018-03" db="EMBL/GenBank/DDBJ databases">
        <title>Whole genome analyses suggest that Burkholderia sensu lato contains two further novel genera in the rhizoxinica-symbiotica group Mycetohabitans gen. nov., and Trinickia gen. nov.: implications for the evolution of diazotrophy and nodulation in the Burkholderiaceae.</title>
        <authorList>
            <person name="Estrada De Los Santos P."/>
            <person name="Palmer M."/>
            <person name="Chavez-Ramirez B."/>
            <person name="Steenkamp E.T."/>
            <person name="Hirsch A.M."/>
            <person name="Manyaka P."/>
            <person name="Maluk M."/>
            <person name="Lafos M."/>
            <person name="Crook M."/>
            <person name="Gross E."/>
            <person name="Simon M.F."/>
            <person name="Bueno Dos Reis Junior F."/>
            <person name="Poole P.S."/>
            <person name="Venter S.N."/>
            <person name="James E.K."/>
        </authorList>
    </citation>
    <scope>NUCLEOTIDE SEQUENCE [LARGE SCALE GENOMIC DNA]</scope>
    <source>
        <strain evidence="13 14">JPY-366</strain>
    </source>
</reference>
<name>A0A2T3XVR6_9BURK</name>
<keyword evidence="4" id="KW-1134">Transmembrane beta strand</keyword>
<dbReference type="PRINTS" id="PR00184">
    <property type="entry name" value="NEISSPPORIN"/>
</dbReference>
<evidence type="ECO:0000313" key="14">
    <source>
        <dbReference type="Proteomes" id="UP000240638"/>
    </source>
</evidence>
<dbReference type="InterPro" id="IPR050298">
    <property type="entry name" value="Gram-neg_bact_OMP"/>
</dbReference>
<evidence type="ECO:0000256" key="5">
    <source>
        <dbReference type="ARBA" id="ARBA00022692"/>
    </source>
</evidence>
<comment type="subunit">
    <text evidence="2">Homotrimer.</text>
</comment>
<dbReference type="RefSeq" id="WP_107150883.1">
    <property type="nucleotide sequence ID" value="NZ_PYUC01000005.1"/>
</dbReference>
<dbReference type="InterPro" id="IPR002299">
    <property type="entry name" value="Porin_Neis"/>
</dbReference>
<dbReference type="EMBL" id="PYUC01000005">
    <property type="protein sequence ID" value="PTB20562.1"/>
    <property type="molecule type" value="Genomic_DNA"/>
</dbReference>
<dbReference type="SUPFAM" id="SSF56935">
    <property type="entry name" value="Porins"/>
    <property type="match status" value="1"/>
</dbReference>
<evidence type="ECO:0000313" key="13">
    <source>
        <dbReference type="EMBL" id="PTB20562.1"/>
    </source>
</evidence>
<dbReference type="InterPro" id="IPR023614">
    <property type="entry name" value="Porin_dom_sf"/>
</dbReference>
<dbReference type="GO" id="GO:0034220">
    <property type="term" value="P:monoatomic ion transmembrane transport"/>
    <property type="evidence" value="ECO:0007669"/>
    <property type="project" value="InterPro"/>
</dbReference>
<evidence type="ECO:0000259" key="12">
    <source>
        <dbReference type="Pfam" id="PF13609"/>
    </source>
</evidence>
<dbReference type="GO" id="GO:0015288">
    <property type="term" value="F:porin activity"/>
    <property type="evidence" value="ECO:0007669"/>
    <property type="project" value="UniProtKB-KW"/>
</dbReference>
<evidence type="ECO:0000256" key="8">
    <source>
        <dbReference type="ARBA" id="ARBA00023114"/>
    </source>
</evidence>
<keyword evidence="5" id="KW-0812">Transmembrane</keyword>
<dbReference type="InterPro" id="IPR001702">
    <property type="entry name" value="Porin_Gram-ve"/>
</dbReference>
<proteinExistence type="predicted"/>
<evidence type="ECO:0000256" key="10">
    <source>
        <dbReference type="ARBA" id="ARBA00023237"/>
    </source>
</evidence>
<evidence type="ECO:0000256" key="1">
    <source>
        <dbReference type="ARBA" id="ARBA00004571"/>
    </source>
</evidence>
<gene>
    <name evidence="13" type="ORF">C9I57_12050</name>
</gene>
<evidence type="ECO:0000256" key="9">
    <source>
        <dbReference type="ARBA" id="ARBA00023136"/>
    </source>
</evidence>
<evidence type="ECO:0000256" key="4">
    <source>
        <dbReference type="ARBA" id="ARBA00022452"/>
    </source>
</evidence>
<dbReference type="AlphaFoldDB" id="A0A2T3XVR6"/>
<keyword evidence="3" id="KW-0813">Transport</keyword>
<keyword evidence="6 11" id="KW-0732">Signal</keyword>
<keyword evidence="7" id="KW-0406">Ion transport</keyword>
<feature type="domain" description="Porin" evidence="12">
    <location>
        <begin position="7"/>
        <end position="350"/>
    </location>
</feature>
<keyword evidence="9" id="KW-0472">Membrane</keyword>
<dbReference type="GO" id="GO:0009279">
    <property type="term" value="C:cell outer membrane"/>
    <property type="evidence" value="ECO:0007669"/>
    <property type="project" value="UniProtKB-SubCell"/>
</dbReference>
<dbReference type="PANTHER" id="PTHR34501">
    <property type="entry name" value="PROTEIN YDDL-RELATED"/>
    <property type="match status" value="1"/>
</dbReference>
<feature type="chain" id="PRO_5015755529" evidence="11">
    <location>
        <begin position="21"/>
        <end position="390"/>
    </location>
</feature>
<comment type="caution">
    <text evidence="13">The sequence shown here is derived from an EMBL/GenBank/DDBJ whole genome shotgun (WGS) entry which is preliminary data.</text>
</comment>
<evidence type="ECO:0000256" key="2">
    <source>
        <dbReference type="ARBA" id="ARBA00011233"/>
    </source>
</evidence>
<dbReference type="Gene3D" id="2.40.160.10">
    <property type="entry name" value="Porin"/>
    <property type="match status" value="1"/>
</dbReference>
<evidence type="ECO:0000256" key="11">
    <source>
        <dbReference type="SAM" id="SignalP"/>
    </source>
</evidence>
<accession>A0A2T3XVR6</accession>
<dbReference type="Pfam" id="PF13609">
    <property type="entry name" value="Porin_4"/>
    <property type="match status" value="1"/>
</dbReference>
<dbReference type="GO" id="GO:0046930">
    <property type="term" value="C:pore complex"/>
    <property type="evidence" value="ECO:0007669"/>
    <property type="project" value="UniProtKB-KW"/>
</dbReference>
<dbReference type="PRINTS" id="PR00182">
    <property type="entry name" value="ECOLNEIPORIN"/>
</dbReference>
<keyword evidence="10" id="KW-0998">Cell outer membrane</keyword>
<dbReference type="PANTHER" id="PTHR34501:SF9">
    <property type="entry name" value="MAJOR OUTER MEMBRANE PROTEIN P.IA"/>
    <property type="match status" value="1"/>
</dbReference>
<dbReference type="InterPro" id="IPR033900">
    <property type="entry name" value="Gram_neg_porin_domain"/>
</dbReference>
<evidence type="ECO:0000256" key="3">
    <source>
        <dbReference type="ARBA" id="ARBA00022448"/>
    </source>
</evidence>
<dbReference type="CDD" id="cd00342">
    <property type="entry name" value="gram_neg_porins"/>
    <property type="match status" value="1"/>
</dbReference>
<dbReference type="Proteomes" id="UP000240638">
    <property type="component" value="Unassembled WGS sequence"/>
</dbReference>
<protein>
    <submittedName>
        <fullName evidence="13">Porin</fullName>
    </submittedName>
</protein>
<sequence length="390" mass="40941">MKKTLIALAVTSAVSVPAFAQNSVTLYGIIDLGIDYVNNVGGHAQWAERSGIVQGSRWGLKGSEDLGGGTKAIFQLENGFNAANGKLAQGGREFGRQAYVGLTNSSFGTLTLGRQYDPVVDMAQATTFNGQWGAYFSHPADIDNTDNGFRINNAVKYVSPSFYGLQAEGMYAFGGQAGQFSNNSTIGGGLSYTGGPLYIGAGYFYAKNPDGSTTPAGASLSGQFNDGNFAGFSTAPGAAAKTDGIWGLVGIPSSMQVVSAGATYTLGPAMIGGNFSNVRFENANSTPGNTVWFNSYELWGQYNLTPAALVGAGYTFTNGKVDATGQKPKYGQLNAVADYHLSKRTDVYVMGVWQHAMSGNVNADIYAPIFGSASTTSNQVMARVGIRHKF</sequence>
<keyword evidence="8" id="KW-0626">Porin</keyword>
<organism evidence="13 14">
    <name type="scientific">Trinickia symbiotica</name>
    <dbReference type="NCBI Taxonomy" id="863227"/>
    <lineage>
        <taxon>Bacteria</taxon>
        <taxon>Pseudomonadati</taxon>
        <taxon>Pseudomonadota</taxon>
        <taxon>Betaproteobacteria</taxon>
        <taxon>Burkholderiales</taxon>
        <taxon>Burkholderiaceae</taxon>
        <taxon>Trinickia</taxon>
    </lineage>
</organism>